<feature type="region of interest" description="Disordered" evidence="1">
    <location>
        <begin position="216"/>
        <end position="254"/>
    </location>
</feature>
<feature type="compositionally biased region" description="Pro residues" evidence="1">
    <location>
        <begin position="225"/>
        <end position="234"/>
    </location>
</feature>
<evidence type="ECO:0000256" key="1">
    <source>
        <dbReference type="SAM" id="MobiDB-lite"/>
    </source>
</evidence>
<evidence type="ECO:0000313" key="3">
    <source>
        <dbReference type="Proteomes" id="UP000244855"/>
    </source>
</evidence>
<dbReference type="OrthoDB" id="336321at2759"/>
<organism evidence="2 3">
    <name type="scientific">Periconia macrospinosa</name>
    <dbReference type="NCBI Taxonomy" id="97972"/>
    <lineage>
        <taxon>Eukaryota</taxon>
        <taxon>Fungi</taxon>
        <taxon>Dikarya</taxon>
        <taxon>Ascomycota</taxon>
        <taxon>Pezizomycotina</taxon>
        <taxon>Dothideomycetes</taxon>
        <taxon>Pleosporomycetidae</taxon>
        <taxon>Pleosporales</taxon>
        <taxon>Massarineae</taxon>
        <taxon>Periconiaceae</taxon>
        <taxon>Periconia</taxon>
    </lineage>
</organism>
<dbReference type="EMBL" id="KZ805374">
    <property type="protein sequence ID" value="PVI00388.1"/>
    <property type="molecule type" value="Genomic_DNA"/>
</dbReference>
<dbReference type="AlphaFoldDB" id="A0A2V1DQ37"/>
<accession>A0A2V1DQ37</accession>
<name>A0A2V1DQ37_9PLEO</name>
<dbReference type="Proteomes" id="UP000244855">
    <property type="component" value="Unassembled WGS sequence"/>
</dbReference>
<gene>
    <name evidence="2" type="ORF">DM02DRAFT_655477</name>
</gene>
<proteinExistence type="predicted"/>
<protein>
    <submittedName>
        <fullName evidence="2">Uncharacterized protein</fullName>
    </submittedName>
</protein>
<evidence type="ECO:0000313" key="2">
    <source>
        <dbReference type="EMBL" id="PVI00388.1"/>
    </source>
</evidence>
<sequence>MASKKMSVSDALSLQLEAYCFFRLRQILGVTDSLASLLALRVDTFEPSFAHINAARIYVRDICKGVGLHYTIVDGVHPAQVALYVHYHTAVQAWEAGKFTLDESLPLPKKRPRSDLGGPYPGYLFATYLGTAMEANFACKRNTSGESHHPRRARPSSASSTKRIRRLPQPQSVDGFCYVSLFRAQPTETEPAQSHRQDTQTNEGKISFILIDNLAPSRSASKSPPQHPPRPSLSPQPSGHRAPHSLGPIGPPRTIQGFFNAQTRCQCGIKTG</sequence>
<keyword evidence="3" id="KW-1185">Reference proteome</keyword>
<reference evidence="2 3" key="1">
    <citation type="journal article" date="2018" name="Sci. Rep.">
        <title>Comparative genomics provides insights into the lifestyle and reveals functional heterogeneity of dark septate endophytic fungi.</title>
        <authorList>
            <person name="Knapp D.G."/>
            <person name="Nemeth J.B."/>
            <person name="Barry K."/>
            <person name="Hainaut M."/>
            <person name="Henrissat B."/>
            <person name="Johnson J."/>
            <person name="Kuo A."/>
            <person name="Lim J.H.P."/>
            <person name="Lipzen A."/>
            <person name="Nolan M."/>
            <person name="Ohm R.A."/>
            <person name="Tamas L."/>
            <person name="Grigoriev I.V."/>
            <person name="Spatafora J.W."/>
            <person name="Nagy L.G."/>
            <person name="Kovacs G.M."/>
        </authorList>
    </citation>
    <scope>NUCLEOTIDE SEQUENCE [LARGE SCALE GENOMIC DNA]</scope>
    <source>
        <strain evidence="2 3">DSE2036</strain>
    </source>
</reference>
<feature type="region of interest" description="Disordered" evidence="1">
    <location>
        <begin position="142"/>
        <end position="166"/>
    </location>
</feature>